<evidence type="ECO:0000313" key="3">
    <source>
        <dbReference type="EnsemblPlants" id="Ma01_p02310.1"/>
    </source>
</evidence>
<protein>
    <submittedName>
        <fullName evidence="2">(wild Malaysian banana) hypothetical protein</fullName>
    </submittedName>
</protein>
<dbReference type="InParanoid" id="A0A804HPF8"/>
<accession>A0A804HPF8</accession>
<proteinExistence type="predicted"/>
<reference evidence="3" key="2">
    <citation type="submission" date="2021-05" db="UniProtKB">
        <authorList>
            <consortium name="EnsemblPlants"/>
        </authorList>
    </citation>
    <scope>IDENTIFICATION</scope>
    <source>
        <strain evidence="3">subsp. malaccensis</strain>
    </source>
</reference>
<sequence>MRFELTPLKSSRSPPGLRIGLGSQNPTARYRRRRYDPTNRPPFGAQWCEKISCLIYCRRSSSYKNEHEAGIELADESSSLFTSETNPDGSVPTVEHIEGYLLRLRFDEEEQSHRDLRPHWSGKE</sequence>
<evidence type="ECO:0000313" key="2">
    <source>
        <dbReference type="EMBL" id="CAG1858326.1"/>
    </source>
</evidence>
<dbReference type="Gramene" id="Ma01_t02310.1">
    <property type="protein sequence ID" value="Ma01_p02310.1"/>
    <property type="gene ID" value="Ma01_g02310"/>
</dbReference>
<dbReference type="Proteomes" id="UP000012960">
    <property type="component" value="Unplaced"/>
</dbReference>
<name>A0A804HPF8_MUSAM</name>
<dbReference type="EMBL" id="HG996466">
    <property type="protein sequence ID" value="CAG1858326.1"/>
    <property type="molecule type" value="Genomic_DNA"/>
</dbReference>
<organism evidence="3 4">
    <name type="scientific">Musa acuminata subsp. malaccensis</name>
    <name type="common">Wild banana</name>
    <name type="synonym">Musa malaccensis</name>
    <dbReference type="NCBI Taxonomy" id="214687"/>
    <lineage>
        <taxon>Eukaryota</taxon>
        <taxon>Viridiplantae</taxon>
        <taxon>Streptophyta</taxon>
        <taxon>Embryophyta</taxon>
        <taxon>Tracheophyta</taxon>
        <taxon>Spermatophyta</taxon>
        <taxon>Magnoliopsida</taxon>
        <taxon>Liliopsida</taxon>
        <taxon>Zingiberales</taxon>
        <taxon>Musaceae</taxon>
        <taxon>Musa</taxon>
    </lineage>
</organism>
<dbReference type="EnsemblPlants" id="Ma01_t02310.1">
    <property type="protein sequence ID" value="Ma01_p02310.1"/>
    <property type="gene ID" value="Ma01_g02310"/>
</dbReference>
<dbReference type="AlphaFoldDB" id="A0A804HPF8"/>
<evidence type="ECO:0000256" key="1">
    <source>
        <dbReference type="SAM" id="MobiDB-lite"/>
    </source>
</evidence>
<keyword evidence="4" id="KW-1185">Reference proteome</keyword>
<evidence type="ECO:0000313" key="4">
    <source>
        <dbReference type="Proteomes" id="UP000012960"/>
    </source>
</evidence>
<gene>
    <name evidence="2" type="ORF">GSMUA_286210.1</name>
</gene>
<feature type="region of interest" description="Disordered" evidence="1">
    <location>
        <begin position="1"/>
        <end position="39"/>
    </location>
</feature>
<reference evidence="2" key="1">
    <citation type="submission" date="2021-03" db="EMBL/GenBank/DDBJ databases">
        <authorList>
            <consortium name="Genoscope - CEA"/>
            <person name="William W."/>
        </authorList>
    </citation>
    <scope>NUCLEOTIDE SEQUENCE</scope>
    <source>
        <strain evidence="2">Doubled-haploid Pahang</strain>
    </source>
</reference>